<proteinExistence type="predicted"/>
<feature type="domain" description="Glycosyltransferase subfamily 4-like N-terminal" evidence="1">
    <location>
        <begin position="56"/>
        <end position="220"/>
    </location>
</feature>
<organism evidence="2 3">
    <name type="scientific">Sphingobium cloacae</name>
    <dbReference type="NCBI Taxonomy" id="120107"/>
    <lineage>
        <taxon>Bacteria</taxon>
        <taxon>Pseudomonadati</taxon>
        <taxon>Pseudomonadota</taxon>
        <taxon>Alphaproteobacteria</taxon>
        <taxon>Sphingomonadales</taxon>
        <taxon>Sphingomonadaceae</taxon>
        <taxon>Sphingobium</taxon>
    </lineage>
</organism>
<dbReference type="InterPro" id="IPR050194">
    <property type="entry name" value="Glycosyltransferase_grp1"/>
</dbReference>
<reference evidence="2 3" key="1">
    <citation type="submission" date="2016-10" db="EMBL/GenBank/DDBJ databases">
        <title>Complete Genome Sequence of the Nonylphenol-Degrading Bacterium Sphingobium cloacae JCM 10874T.</title>
        <authorList>
            <person name="Ootsuka M."/>
            <person name="Nishizawa T."/>
            <person name="Ohta H."/>
        </authorList>
    </citation>
    <scope>NUCLEOTIDE SEQUENCE [LARGE SCALE GENOMIC DNA]</scope>
    <source>
        <strain evidence="2 3">JCM 10874</strain>
    </source>
</reference>
<evidence type="ECO:0000313" key="3">
    <source>
        <dbReference type="Proteomes" id="UP000218272"/>
    </source>
</evidence>
<keyword evidence="2" id="KW-0808">Transferase</keyword>
<dbReference type="Pfam" id="PF13692">
    <property type="entry name" value="Glyco_trans_1_4"/>
    <property type="match status" value="1"/>
</dbReference>
<dbReference type="GO" id="GO:0016757">
    <property type="term" value="F:glycosyltransferase activity"/>
    <property type="evidence" value="ECO:0007669"/>
    <property type="project" value="UniProtKB-ARBA"/>
</dbReference>
<dbReference type="Proteomes" id="UP000218272">
    <property type="component" value="Chromosome SCLO_1"/>
</dbReference>
<evidence type="ECO:0000259" key="1">
    <source>
        <dbReference type="Pfam" id="PF13439"/>
    </source>
</evidence>
<sequence>MPRASHMRGMTTPYADIYADMRSFHRSGCAVALRGALGRPLRVALFSGNYDCVRDGANQALNRLVAYLLDRVGAQVRIYSPTAPRKAFASVGDIHSVRSLSIPGRPEYRLALGLTRAARHDLDAFAPDVIHLSAPDLLGRQVQKYARRQGIPVVASLHTRFETYLDYYRLGLLRPTVMRYLDRFYGESDRILAPTPPIAQDMAARFGDGKVTIWGRGVDPGSFRPGLRDEGFRSARGYAPEDVVPLFFGRLVLEKGLGVFAGAVAEIRARGHAVRPLIVGEGPARGWLAEQMPNATFMGHLAGEALGRAVASADLLINPSVTEAFGNVNLEAMASGLCVVSADVPSASALIDHGRTGLLVPAAQVNGYVEAAISLMTDPDRRRAIGSAAAEAAARHRWEDVLEDVAGAYCHVLHIPLAVPVEQAA</sequence>
<name>A0A1E1F5K2_9SPHN</name>
<accession>A0A1E1F5K2</accession>
<keyword evidence="3" id="KW-1185">Reference proteome</keyword>
<dbReference type="RefSeq" id="WP_231923258.1">
    <property type="nucleotide sequence ID" value="NZ_AP017655.1"/>
</dbReference>
<dbReference type="PANTHER" id="PTHR45947:SF3">
    <property type="entry name" value="SULFOQUINOVOSYL TRANSFERASE SQD2"/>
    <property type="match status" value="1"/>
</dbReference>
<dbReference type="SUPFAM" id="SSF53756">
    <property type="entry name" value="UDP-Glycosyltransferase/glycogen phosphorylase"/>
    <property type="match status" value="1"/>
</dbReference>
<dbReference type="CDD" id="cd03814">
    <property type="entry name" value="GT4-like"/>
    <property type="match status" value="1"/>
</dbReference>
<dbReference type="Gene3D" id="3.40.50.2000">
    <property type="entry name" value="Glycogen Phosphorylase B"/>
    <property type="match status" value="2"/>
</dbReference>
<gene>
    <name evidence="2" type="ORF">SCLO_1027600</name>
</gene>
<dbReference type="Pfam" id="PF13439">
    <property type="entry name" value="Glyco_transf_4"/>
    <property type="match status" value="1"/>
</dbReference>
<dbReference type="KEGG" id="sclo:SCLO_1027600"/>
<evidence type="ECO:0000313" key="2">
    <source>
        <dbReference type="EMBL" id="BAV65800.1"/>
    </source>
</evidence>
<dbReference type="AlphaFoldDB" id="A0A1E1F5K2"/>
<protein>
    <submittedName>
        <fullName evidence="2">Glycosyl transferase family 1</fullName>
    </submittedName>
</protein>
<dbReference type="InterPro" id="IPR028098">
    <property type="entry name" value="Glyco_trans_4-like_N"/>
</dbReference>
<dbReference type="PANTHER" id="PTHR45947">
    <property type="entry name" value="SULFOQUINOVOSYL TRANSFERASE SQD2"/>
    <property type="match status" value="1"/>
</dbReference>
<dbReference type="EMBL" id="AP017655">
    <property type="protein sequence ID" value="BAV65800.1"/>
    <property type="molecule type" value="Genomic_DNA"/>
</dbReference>